<keyword evidence="5 13" id="KW-0575">Peroxidase</keyword>
<evidence type="ECO:0000256" key="15">
    <source>
        <dbReference type="SAM" id="MobiDB-lite"/>
    </source>
</evidence>
<evidence type="ECO:0000313" key="18">
    <source>
        <dbReference type="Proteomes" id="UP000242180"/>
    </source>
</evidence>
<comment type="subcellular location">
    <subcellularLocation>
        <location evidence="3">Mitochondrion intermembrane space</location>
    </subcellularLocation>
    <subcellularLocation>
        <location evidence="2">Mitochondrion matrix</location>
    </subcellularLocation>
</comment>
<dbReference type="PRINTS" id="PR00458">
    <property type="entry name" value="PEROXIDASE"/>
</dbReference>
<dbReference type="PANTHER" id="PTHR31356">
    <property type="entry name" value="THYLAKOID LUMENAL 29 KDA PROTEIN, CHLOROPLASTIC-RELATED"/>
    <property type="match status" value="1"/>
</dbReference>
<dbReference type="GO" id="GO:0046872">
    <property type="term" value="F:metal ion binding"/>
    <property type="evidence" value="ECO:0007669"/>
    <property type="project" value="UniProtKB-UniRule"/>
</dbReference>
<dbReference type="GO" id="GO:0005759">
    <property type="term" value="C:mitochondrial matrix"/>
    <property type="evidence" value="ECO:0007669"/>
    <property type="project" value="UniProtKB-SubCell"/>
</dbReference>
<dbReference type="FunFam" id="1.10.520.10:FF:000005">
    <property type="entry name" value="Cytochrome c peroxidase"/>
    <property type="match status" value="1"/>
</dbReference>
<keyword evidence="11" id="KW-0496">Mitochondrion</keyword>
<dbReference type="InterPro" id="IPR002016">
    <property type="entry name" value="Haem_peroxidase"/>
</dbReference>
<evidence type="ECO:0000313" key="17">
    <source>
        <dbReference type="EMBL" id="ORY95648.1"/>
    </source>
</evidence>
<evidence type="ECO:0000256" key="9">
    <source>
        <dbReference type="ARBA" id="ARBA00023002"/>
    </source>
</evidence>
<protein>
    <recommendedName>
        <fullName evidence="13">Peroxidase</fullName>
        <ecNumber evidence="13">1.11.1.-</ecNumber>
    </recommendedName>
</protein>
<dbReference type="Gene3D" id="1.10.420.10">
    <property type="entry name" value="Peroxidase, domain 2"/>
    <property type="match status" value="1"/>
</dbReference>
<dbReference type="OrthoDB" id="2859658at2759"/>
<feature type="compositionally biased region" description="Polar residues" evidence="15">
    <location>
        <begin position="70"/>
        <end position="82"/>
    </location>
</feature>
<dbReference type="STRING" id="13706.A0A1X2HAI1"/>
<dbReference type="EMBL" id="MCGN01000006">
    <property type="protein sequence ID" value="ORY95648.1"/>
    <property type="molecule type" value="Genomic_DNA"/>
</dbReference>
<evidence type="ECO:0000256" key="5">
    <source>
        <dbReference type="ARBA" id="ARBA00022559"/>
    </source>
</evidence>
<evidence type="ECO:0000256" key="13">
    <source>
        <dbReference type="RuleBase" id="RU363051"/>
    </source>
</evidence>
<dbReference type="PROSITE" id="PS00436">
    <property type="entry name" value="PEROXIDASE_2"/>
    <property type="match status" value="1"/>
</dbReference>
<dbReference type="GO" id="GO:0034599">
    <property type="term" value="P:cellular response to oxidative stress"/>
    <property type="evidence" value="ECO:0007669"/>
    <property type="project" value="InterPro"/>
</dbReference>
<dbReference type="GO" id="GO:0020037">
    <property type="term" value="F:heme binding"/>
    <property type="evidence" value="ECO:0007669"/>
    <property type="project" value="UniProtKB-UniRule"/>
</dbReference>
<dbReference type="PANTHER" id="PTHR31356:SF58">
    <property type="entry name" value="CYTOCHROME C PEROXIDASE, MITOCHONDRIAL"/>
    <property type="match status" value="1"/>
</dbReference>
<evidence type="ECO:0000259" key="16">
    <source>
        <dbReference type="PROSITE" id="PS50873"/>
    </source>
</evidence>
<dbReference type="GO" id="GO:0000302">
    <property type="term" value="P:response to reactive oxygen species"/>
    <property type="evidence" value="ECO:0007669"/>
    <property type="project" value="TreeGrafter"/>
</dbReference>
<dbReference type="GO" id="GO:0042744">
    <property type="term" value="P:hydrogen peroxide catabolic process"/>
    <property type="evidence" value="ECO:0007669"/>
    <property type="project" value="TreeGrafter"/>
</dbReference>
<dbReference type="InterPro" id="IPR019793">
    <property type="entry name" value="Peroxidases_heam-ligand_BS"/>
</dbReference>
<evidence type="ECO:0000256" key="1">
    <source>
        <dbReference type="ARBA" id="ARBA00003917"/>
    </source>
</evidence>
<keyword evidence="10" id="KW-0408">Iron</keyword>
<keyword evidence="14" id="KW-0175">Coiled coil</keyword>
<keyword evidence="6" id="KW-0349">Heme</keyword>
<feature type="region of interest" description="Disordered" evidence="15">
    <location>
        <begin position="370"/>
        <end position="401"/>
    </location>
</feature>
<dbReference type="Pfam" id="PF00141">
    <property type="entry name" value="peroxidase"/>
    <property type="match status" value="1"/>
</dbReference>
<evidence type="ECO:0000256" key="3">
    <source>
        <dbReference type="ARBA" id="ARBA00004569"/>
    </source>
</evidence>
<evidence type="ECO:0000256" key="14">
    <source>
        <dbReference type="SAM" id="Coils"/>
    </source>
</evidence>
<dbReference type="InParanoid" id="A0A1X2HAI1"/>
<dbReference type="InterPro" id="IPR010255">
    <property type="entry name" value="Haem_peroxidase_sf"/>
</dbReference>
<dbReference type="PRINTS" id="PR00459">
    <property type="entry name" value="ASPEROXIDASE"/>
</dbReference>
<sequence length="542" mass="61908">MDVSTRSGSSSHQHRLSAASHLYDHYHYDRHSSIPQLQPVPHHQESRLQANARKRRSTPLYACRNPPLQIPNQHNRTAQQRPHASVSAIQPLGTIPKEEQLLKKEAAMSRRTPAKTKSMGWHQDMVHLRQTALAVLDEVRQLAEDLVKAEKQTKLWQKRHHETKGRLELATAENAVLRRELERTELLLYQAEIQRSTLEKCAKTRKKDTSNNGTALYTANDRHVVPNRSLPADIASLLPRRLLDSLASSAQNEVQAKSAPTRVPKLDYRQVYKDIATLLKNETNYDDGSYGPVFVRLAWHQSGTWDKGTKTGGSDGATMRFKPESTYLQNAGLSVARDILEEKIHKKYPDLSHGDLWTLAGVCAIQEAGGPQIPWRPGRTDQPDGKQCTPEGRLPDAEKGPDHARDIFYRMGFNDREIVALLGGHTLGRCHPDRMLYDGIWQKNPTKFTNAYFTEMEENTWIKKKLPTGVWQWNDDDTPDIMMLPIEVAMYNDKGFRPYFELYAKDEAQFFKDFADAFRRLLELGVPFKGDEEVYVFDKLNA</sequence>
<evidence type="ECO:0000256" key="7">
    <source>
        <dbReference type="ARBA" id="ARBA00022723"/>
    </source>
</evidence>
<name>A0A1X2HAI1_SYNRA</name>
<reference evidence="17 18" key="1">
    <citation type="submission" date="2016-07" db="EMBL/GenBank/DDBJ databases">
        <title>Pervasive Adenine N6-methylation of Active Genes in Fungi.</title>
        <authorList>
            <consortium name="DOE Joint Genome Institute"/>
            <person name="Mondo S.J."/>
            <person name="Dannebaum R.O."/>
            <person name="Kuo R.C."/>
            <person name="Labutti K."/>
            <person name="Haridas S."/>
            <person name="Kuo A."/>
            <person name="Salamov A."/>
            <person name="Ahrendt S.R."/>
            <person name="Lipzen A."/>
            <person name="Sullivan W."/>
            <person name="Andreopoulos W.B."/>
            <person name="Clum A."/>
            <person name="Lindquist E."/>
            <person name="Daum C."/>
            <person name="Ramamoorthy G.K."/>
            <person name="Gryganskyi A."/>
            <person name="Culley D."/>
            <person name="Magnuson J.K."/>
            <person name="James T.Y."/>
            <person name="O'Malley M.A."/>
            <person name="Stajich J.E."/>
            <person name="Spatafora J.W."/>
            <person name="Visel A."/>
            <person name="Grigoriev I.V."/>
        </authorList>
    </citation>
    <scope>NUCLEOTIDE SEQUENCE [LARGE SCALE GENOMIC DNA]</scope>
    <source>
        <strain evidence="17 18">NRRL 2496</strain>
    </source>
</reference>
<evidence type="ECO:0000256" key="4">
    <source>
        <dbReference type="ARBA" id="ARBA00005997"/>
    </source>
</evidence>
<dbReference type="PROSITE" id="PS50873">
    <property type="entry name" value="PEROXIDASE_4"/>
    <property type="match status" value="1"/>
</dbReference>
<evidence type="ECO:0000256" key="11">
    <source>
        <dbReference type="ARBA" id="ARBA00023128"/>
    </source>
</evidence>
<dbReference type="GO" id="GO:0004130">
    <property type="term" value="F:cytochrome-c peroxidase activity"/>
    <property type="evidence" value="ECO:0007669"/>
    <property type="project" value="UniProtKB-EC"/>
</dbReference>
<keyword evidence="8" id="KW-0809">Transit peptide</keyword>
<dbReference type="InterPro" id="IPR002207">
    <property type="entry name" value="Peroxidase_I"/>
</dbReference>
<dbReference type="SUPFAM" id="SSF48113">
    <property type="entry name" value="Heme-dependent peroxidases"/>
    <property type="match status" value="1"/>
</dbReference>
<gene>
    <name evidence="17" type="ORF">BCR43DRAFT_564489</name>
</gene>
<evidence type="ECO:0000256" key="12">
    <source>
        <dbReference type="ARBA" id="ARBA00049265"/>
    </source>
</evidence>
<comment type="caution">
    <text evidence="17">The sequence shown here is derived from an EMBL/GenBank/DDBJ whole genome shotgun (WGS) entry which is preliminary data.</text>
</comment>
<feature type="coiled-coil region" evidence="14">
    <location>
        <begin position="132"/>
        <end position="187"/>
    </location>
</feature>
<dbReference type="Gene3D" id="1.10.520.10">
    <property type="match status" value="1"/>
</dbReference>
<dbReference type="EC" id="1.11.1.-" evidence="13"/>
<dbReference type="Proteomes" id="UP000242180">
    <property type="component" value="Unassembled WGS sequence"/>
</dbReference>
<evidence type="ECO:0000256" key="6">
    <source>
        <dbReference type="ARBA" id="ARBA00022617"/>
    </source>
</evidence>
<evidence type="ECO:0000256" key="2">
    <source>
        <dbReference type="ARBA" id="ARBA00004305"/>
    </source>
</evidence>
<proteinExistence type="inferred from homology"/>
<keyword evidence="9 13" id="KW-0560">Oxidoreductase</keyword>
<comment type="catalytic activity">
    <reaction evidence="12">
        <text>2 Fe(II)-[cytochrome c] + H2O2 + 2 H(+) = 2 Fe(III)-[cytochrome c] + 2 H2O</text>
        <dbReference type="Rhea" id="RHEA:16581"/>
        <dbReference type="Rhea" id="RHEA-COMP:10350"/>
        <dbReference type="Rhea" id="RHEA-COMP:14399"/>
        <dbReference type="ChEBI" id="CHEBI:15377"/>
        <dbReference type="ChEBI" id="CHEBI:15378"/>
        <dbReference type="ChEBI" id="CHEBI:16240"/>
        <dbReference type="ChEBI" id="CHEBI:29033"/>
        <dbReference type="ChEBI" id="CHEBI:29034"/>
        <dbReference type="EC" id="1.11.1.5"/>
    </reaction>
</comment>
<dbReference type="InterPro" id="IPR019794">
    <property type="entry name" value="Peroxidases_AS"/>
</dbReference>
<dbReference type="InterPro" id="IPR044831">
    <property type="entry name" value="Ccp1-like"/>
</dbReference>
<dbReference type="PROSITE" id="PS00435">
    <property type="entry name" value="PEROXIDASE_1"/>
    <property type="match status" value="1"/>
</dbReference>
<dbReference type="AlphaFoldDB" id="A0A1X2HAI1"/>
<evidence type="ECO:0000256" key="8">
    <source>
        <dbReference type="ARBA" id="ARBA00022946"/>
    </source>
</evidence>
<keyword evidence="18" id="KW-1185">Reference proteome</keyword>
<organism evidence="17 18">
    <name type="scientific">Syncephalastrum racemosum</name>
    <name type="common">Filamentous fungus</name>
    <dbReference type="NCBI Taxonomy" id="13706"/>
    <lineage>
        <taxon>Eukaryota</taxon>
        <taxon>Fungi</taxon>
        <taxon>Fungi incertae sedis</taxon>
        <taxon>Mucoromycota</taxon>
        <taxon>Mucoromycotina</taxon>
        <taxon>Mucoromycetes</taxon>
        <taxon>Mucorales</taxon>
        <taxon>Syncephalastraceae</taxon>
        <taxon>Syncephalastrum</taxon>
    </lineage>
</organism>
<comment type="similarity">
    <text evidence="4">Belongs to the peroxidase family. Cytochrome c peroxidase subfamily.</text>
</comment>
<dbReference type="GO" id="GO:0005758">
    <property type="term" value="C:mitochondrial intermembrane space"/>
    <property type="evidence" value="ECO:0007669"/>
    <property type="project" value="UniProtKB-SubCell"/>
</dbReference>
<accession>A0A1X2HAI1</accession>
<evidence type="ECO:0000256" key="10">
    <source>
        <dbReference type="ARBA" id="ARBA00023004"/>
    </source>
</evidence>
<dbReference type="CDD" id="cd00691">
    <property type="entry name" value="ascorbate_peroxidase"/>
    <property type="match status" value="1"/>
</dbReference>
<feature type="region of interest" description="Disordered" evidence="15">
    <location>
        <begin position="33"/>
        <end position="96"/>
    </location>
</feature>
<comment type="function">
    <text evidence="1">Destroys radicals which are normally produced within the cells and which are toxic to biological systems.</text>
</comment>
<keyword evidence="7" id="KW-0479">Metal-binding</keyword>
<feature type="domain" description="Plant heme peroxidase family profile" evidence="16">
    <location>
        <begin position="336"/>
        <end position="542"/>
    </location>
</feature>